<sequence length="77" mass="8509">MTQRARLLDFDIPFFLPVWRRVAVVAVPVLWALFEFSTGALTWGLIFMGLGGIAGWKLLTADWDAVRAAAKAEDQGS</sequence>
<protein>
    <recommendedName>
        <fullName evidence="4">DUF3329 domain-containing protein</fullName>
    </recommendedName>
</protein>
<evidence type="ECO:0000313" key="2">
    <source>
        <dbReference type="EMBL" id="SLN44308.1"/>
    </source>
</evidence>
<feature type="transmembrane region" description="Helical" evidence="1">
    <location>
        <begin position="12"/>
        <end position="34"/>
    </location>
</feature>
<keyword evidence="1" id="KW-1133">Transmembrane helix</keyword>
<keyword evidence="3" id="KW-1185">Reference proteome</keyword>
<evidence type="ECO:0000313" key="3">
    <source>
        <dbReference type="Proteomes" id="UP000193623"/>
    </source>
</evidence>
<accession>A0A1Y5SQH0</accession>
<dbReference type="EMBL" id="FWFT01000003">
    <property type="protein sequence ID" value="SLN44308.1"/>
    <property type="molecule type" value="Genomic_DNA"/>
</dbReference>
<name>A0A1Y5SQH0_9RHOB</name>
<evidence type="ECO:0008006" key="4">
    <source>
        <dbReference type="Google" id="ProtNLM"/>
    </source>
</evidence>
<gene>
    <name evidence="2" type="ORF">PSJ8397_02293</name>
</gene>
<dbReference type="AlphaFoldDB" id="A0A1Y5SQH0"/>
<keyword evidence="1" id="KW-0472">Membrane</keyword>
<feature type="transmembrane region" description="Helical" evidence="1">
    <location>
        <begin position="40"/>
        <end position="59"/>
    </location>
</feature>
<reference evidence="2 3" key="1">
    <citation type="submission" date="2017-03" db="EMBL/GenBank/DDBJ databases">
        <authorList>
            <person name="Afonso C.L."/>
            <person name="Miller P.J."/>
            <person name="Scott M.A."/>
            <person name="Spackman E."/>
            <person name="Goraichik I."/>
            <person name="Dimitrov K.M."/>
            <person name="Suarez D.L."/>
            <person name="Swayne D.E."/>
        </authorList>
    </citation>
    <scope>NUCLEOTIDE SEQUENCE [LARGE SCALE GENOMIC DNA]</scope>
    <source>
        <strain evidence="2 3">CECT 8397</strain>
    </source>
</reference>
<proteinExistence type="predicted"/>
<dbReference type="RefSeq" id="WP_085864691.1">
    <property type="nucleotide sequence ID" value="NZ_FWFT01000003.1"/>
</dbReference>
<keyword evidence="1" id="KW-0812">Transmembrane</keyword>
<organism evidence="2 3">
    <name type="scientific">Pseudooctadecabacter jejudonensis</name>
    <dbReference type="NCBI Taxonomy" id="1391910"/>
    <lineage>
        <taxon>Bacteria</taxon>
        <taxon>Pseudomonadati</taxon>
        <taxon>Pseudomonadota</taxon>
        <taxon>Alphaproteobacteria</taxon>
        <taxon>Rhodobacterales</taxon>
        <taxon>Paracoccaceae</taxon>
        <taxon>Pseudooctadecabacter</taxon>
    </lineage>
</organism>
<evidence type="ECO:0000256" key="1">
    <source>
        <dbReference type="SAM" id="Phobius"/>
    </source>
</evidence>
<dbReference type="Proteomes" id="UP000193623">
    <property type="component" value="Unassembled WGS sequence"/>
</dbReference>